<evidence type="ECO:0000256" key="1">
    <source>
        <dbReference type="ARBA" id="ARBA00004651"/>
    </source>
</evidence>
<evidence type="ECO:0000313" key="7">
    <source>
        <dbReference type="EMBL" id="MFC4857183.1"/>
    </source>
</evidence>
<accession>A0ABV9S649</accession>
<feature type="transmembrane region" description="Helical" evidence="6">
    <location>
        <begin position="112"/>
        <end position="132"/>
    </location>
</feature>
<feature type="transmembrane region" description="Helical" evidence="6">
    <location>
        <begin position="39"/>
        <end position="58"/>
    </location>
</feature>
<dbReference type="Proteomes" id="UP001595859">
    <property type="component" value="Unassembled WGS sequence"/>
</dbReference>
<gene>
    <name evidence="7" type="ORF">ACFPCV_27120</name>
</gene>
<sequence>MTAADPLPLLVVVAALAVGYVAAAVHAGTGPRGWSRWRTASWLFGCAVAAVALSPVLAGHDPRAHMARHLLLGMVAPLWLVLAAPVTLLLRVTEPATGRRIGRVLRARPVHVLGHPATAALLSVGGLYAVMLTPLARAADTDPVLHNALHLHYLAAGYLFAWAIAGPDPAPRRPGMVTRVVVLVLAVAAHSVLAKLLYAHASTEADRAAAQLMYYGGDVAELALAAALFTSWYRRRVTVSR</sequence>
<feature type="transmembrane region" description="Helical" evidence="6">
    <location>
        <begin position="212"/>
        <end position="233"/>
    </location>
</feature>
<dbReference type="RefSeq" id="WP_378059167.1">
    <property type="nucleotide sequence ID" value="NZ_JBHSIS010000017.1"/>
</dbReference>
<protein>
    <submittedName>
        <fullName evidence="7">Cytochrome c oxidase assembly protein</fullName>
    </submittedName>
</protein>
<feature type="transmembrane region" description="Helical" evidence="6">
    <location>
        <begin position="70"/>
        <end position="92"/>
    </location>
</feature>
<reference evidence="8" key="1">
    <citation type="journal article" date="2019" name="Int. J. Syst. Evol. Microbiol.">
        <title>The Global Catalogue of Microorganisms (GCM) 10K type strain sequencing project: providing services to taxonomists for standard genome sequencing and annotation.</title>
        <authorList>
            <consortium name="The Broad Institute Genomics Platform"/>
            <consortium name="The Broad Institute Genome Sequencing Center for Infectious Disease"/>
            <person name="Wu L."/>
            <person name="Ma J."/>
        </authorList>
    </citation>
    <scope>NUCLEOTIDE SEQUENCE [LARGE SCALE GENOMIC DNA]</scope>
    <source>
        <strain evidence="8">ZS-22-S1</strain>
    </source>
</reference>
<dbReference type="InterPro" id="IPR019108">
    <property type="entry name" value="Caa3_assmbl_CtaG-rel"/>
</dbReference>
<proteinExistence type="predicted"/>
<evidence type="ECO:0000256" key="5">
    <source>
        <dbReference type="ARBA" id="ARBA00023136"/>
    </source>
</evidence>
<comment type="caution">
    <text evidence="7">The sequence shown here is derived from an EMBL/GenBank/DDBJ whole genome shotgun (WGS) entry which is preliminary data.</text>
</comment>
<evidence type="ECO:0000256" key="3">
    <source>
        <dbReference type="ARBA" id="ARBA00022692"/>
    </source>
</evidence>
<name>A0ABV9S649_9PSEU</name>
<evidence type="ECO:0000256" key="2">
    <source>
        <dbReference type="ARBA" id="ARBA00022475"/>
    </source>
</evidence>
<keyword evidence="5 6" id="KW-0472">Membrane</keyword>
<dbReference type="Pfam" id="PF09678">
    <property type="entry name" value="Caa3_CtaG"/>
    <property type="match status" value="1"/>
</dbReference>
<keyword evidence="2" id="KW-1003">Cell membrane</keyword>
<keyword evidence="3 6" id="KW-0812">Transmembrane</keyword>
<comment type="subcellular location">
    <subcellularLocation>
        <location evidence="1">Cell membrane</location>
        <topology evidence="1">Multi-pass membrane protein</topology>
    </subcellularLocation>
</comment>
<organism evidence="7 8">
    <name type="scientific">Actinophytocola glycyrrhizae</name>
    <dbReference type="NCBI Taxonomy" id="2044873"/>
    <lineage>
        <taxon>Bacteria</taxon>
        <taxon>Bacillati</taxon>
        <taxon>Actinomycetota</taxon>
        <taxon>Actinomycetes</taxon>
        <taxon>Pseudonocardiales</taxon>
        <taxon>Pseudonocardiaceae</taxon>
    </lineage>
</organism>
<dbReference type="EMBL" id="JBHSIS010000017">
    <property type="protein sequence ID" value="MFC4857183.1"/>
    <property type="molecule type" value="Genomic_DNA"/>
</dbReference>
<feature type="transmembrane region" description="Helical" evidence="6">
    <location>
        <begin position="144"/>
        <end position="165"/>
    </location>
</feature>
<evidence type="ECO:0000256" key="6">
    <source>
        <dbReference type="SAM" id="Phobius"/>
    </source>
</evidence>
<keyword evidence="4 6" id="KW-1133">Transmembrane helix</keyword>
<keyword evidence="8" id="KW-1185">Reference proteome</keyword>
<feature type="transmembrane region" description="Helical" evidence="6">
    <location>
        <begin position="177"/>
        <end position="200"/>
    </location>
</feature>
<evidence type="ECO:0000313" key="8">
    <source>
        <dbReference type="Proteomes" id="UP001595859"/>
    </source>
</evidence>
<evidence type="ECO:0000256" key="4">
    <source>
        <dbReference type="ARBA" id="ARBA00022989"/>
    </source>
</evidence>